<dbReference type="PANTHER" id="PTHR13999:SF4">
    <property type="entry name" value="INTERFERON-INDUCED TRANSMEMBRANE PROTEIN 3"/>
    <property type="match status" value="1"/>
</dbReference>
<reference evidence="2" key="2">
    <citation type="submission" date="2025-09" db="UniProtKB">
        <authorList>
            <consortium name="Ensembl"/>
        </authorList>
    </citation>
    <scope>IDENTIFICATION</scope>
</reference>
<reference evidence="2" key="1">
    <citation type="submission" date="2025-08" db="UniProtKB">
        <authorList>
            <consortium name="Ensembl"/>
        </authorList>
    </citation>
    <scope>IDENTIFICATION</scope>
</reference>
<accession>A0A2K5QU65</accession>
<dbReference type="AlphaFoldDB" id="A0A2K5QU65"/>
<dbReference type="GO" id="GO:0005886">
    <property type="term" value="C:plasma membrane"/>
    <property type="evidence" value="ECO:0007669"/>
    <property type="project" value="TreeGrafter"/>
</dbReference>
<keyword evidence="3" id="KW-1185">Reference proteome</keyword>
<dbReference type="STRING" id="9516.ENSCCAP00000019438"/>
<dbReference type="GO" id="GO:0035456">
    <property type="term" value="P:response to interferon-beta"/>
    <property type="evidence" value="ECO:0007669"/>
    <property type="project" value="TreeGrafter"/>
</dbReference>
<name>A0A2K5QU65_CEBIM</name>
<dbReference type="GO" id="GO:0034341">
    <property type="term" value="P:response to type II interferon"/>
    <property type="evidence" value="ECO:0007669"/>
    <property type="project" value="TreeGrafter"/>
</dbReference>
<organism evidence="2 3">
    <name type="scientific">Cebus imitator</name>
    <name type="common">Panamanian white-faced capuchin</name>
    <name type="synonym">Cebus capucinus imitator</name>
    <dbReference type="NCBI Taxonomy" id="2715852"/>
    <lineage>
        <taxon>Eukaryota</taxon>
        <taxon>Metazoa</taxon>
        <taxon>Chordata</taxon>
        <taxon>Craniata</taxon>
        <taxon>Vertebrata</taxon>
        <taxon>Euteleostomi</taxon>
        <taxon>Mammalia</taxon>
        <taxon>Eutheria</taxon>
        <taxon>Euarchontoglires</taxon>
        <taxon>Primates</taxon>
        <taxon>Haplorrhini</taxon>
        <taxon>Platyrrhini</taxon>
        <taxon>Cebidae</taxon>
        <taxon>Cebinae</taxon>
        <taxon>Cebus</taxon>
    </lineage>
</organism>
<protein>
    <submittedName>
        <fullName evidence="2">Uncharacterized protein</fullName>
    </submittedName>
</protein>
<dbReference type="GO" id="GO:0051607">
    <property type="term" value="P:defense response to virus"/>
    <property type="evidence" value="ECO:0007669"/>
    <property type="project" value="TreeGrafter"/>
</dbReference>
<feature type="compositionally biased region" description="Basic and acidic residues" evidence="1">
    <location>
        <begin position="81"/>
        <end position="96"/>
    </location>
</feature>
<evidence type="ECO:0000313" key="2">
    <source>
        <dbReference type="Ensembl" id="ENSCCAP00000019438.1"/>
    </source>
</evidence>
<evidence type="ECO:0000313" key="3">
    <source>
        <dbReference type="Proteomes" id="UP000233040"/>
    </source>
</evidence>
<dbReference type="GO" id="GO:0045071">
    <property type="term" value="P:negative regulation of viral genome replication"/>
    <property type="evidence" value="ECO:0007669"/>
    <property type="project" value="TreeGrafter"/>
</dbReference>
<dbReference type="Proteomes" id="UP000233040">
    <property type="component" value="Unassembled WGS sequence"/>
</dbReference>
<dbReference type="PANTHER" id="PTHR13999">
    <property type="entry name" value="INTERFERON INDUCIBLE TRANSMEMBRANE PROTEIN"/>
    <property type="match status" value="1"/>
</dbReference>
<dbReference type="GeneTree" id="ENSGT00940000168221"/>
<proteinExistence type="predicted"/>
<sequence length="137" mass="15013">MQTFAPANTDCPPIYEMLKEEHQVAALGAPYNPAPPTSTVIHIRSETSVPDHVLPLLGFIAFTYSVKSRDRKMVVLEHLGPDFGHHHDHSADRHPSTDFASLSIDQEDSSRPGALPVTCFPRTPPSTPRPAPDLCPL</sequence>
<dbReference type="GO" id="GO:0060337">
    <property type="term" value="P:type I interferon-mediated signaling pathway"/>
    <property type="evidence" value="ECO:0007669"/>
    <property type="project" value="TreeGrafter"/>
</dbReference>
<feature type="region of interest" description="Disordered" evidence="1">
    <location>
        <begin position="81"/>
        <end position="100"/>
    </location>
</feature>
<dbReference type="GO" id="GO:0046597">
    <property type="term" value="P:host-mediated suppression of symbiont invasion"/>
    <property type="evidence" value="ECO:0007669"/>
    <property type="project" value="TreeGrafter"/>
</dbReference>
<evidence type="ECO:0000256" key="1">
    <source>
        <dbReference type="SAM" id="MobiDB-lite"/>
    </source>
</evidence>
<dbReference type="GO" id="GO:0035455">
    <property type="term" value="P:response to interferon-alpha"/>
    <property type="evidence" value="ECO:0007669"/>
    <property type="project" value="TreeGrafter"/>
</dbReference>
<dbReference type="Ensembl" id="ENSCCAT00000036921.1">
    <property type="protein sequence ID" value="ENSCCAP00000019438.1"/>
    <property type="gene ID" value="ENSCCAG00000027558.1"/>
</dbReference>
<dbReference type="InterPro" id="IPR051517">
    <property type="entry name" value="IFITM_antiviral_protein"/>
</dbReference>